<feature type="transmembrane region" description="Helical" evidence="2">
    <location>
        <begin position="114"/>
        <end position="134"/>
    </location>
</feature>
<dbReference type="Pfam" id="PF13464">
    <property type="entry name" value="RodZ_C"/>
    <property type="match status" value="1"/>
</dbReference>
<name>A0A4P5PLP9_9ENTE</name>
<keyword evidence="2" id="KW-0472">Membrane</keyword>
<accession>A0A4P5PLP9</accession>
<feature type="region of interest" description="Disordered" evidence="1">
    <location>
        <begin position="145"/>
        <end position="177"/>
    </location>
</feature>
<dbReference type="InterPro" id="IPR050400">
    <property type="entry name" value="Bact_Cytoskel_RodZ"/>
</dbReference>
<proteinExistence type="predicted"/>
<gene>
    <name evidence="4" type="ORF">NRIC_20840</name>
</gene>
<keyword evidence="2" id="KW-1133">Transmembrane helix</keyword>
<dbReference type="PANTHER" id="PTHR34475:SF1">
    <property type="entry name" value="CYTOSKELETON PROTEIN RODZ"/>
    <property type="match status" value="1"/>
</dbReference>
<dbReference type="OrthoDB" id="9797543at2"/>
<evidence type="ECO:0000256" key="2">
    <source>
        <dbReference type="SAM" id="Phobius"/>
    </source>
</evidence>
<dbReference type="EMBL" id="BJCC01000015">
    <property type="protein sequence ID" value="GCF94193.1"/>
    <property type="molecule type" value="Genomic_DNA"/>
</dbReference>
<dbReference type="Pfam" id="PF13413">
    <property type="entry name" value="HTH_25"/>
    <property type="match status" value="1"/>
</dbReference>
<dbReference type="Proteomes" id="UP000290567">
    <property type="component" value="Unassembled WGS sequence"/>
</dbReference>
<dbReference type="InterPro" id="IPR025194">
    <property type="entry name" value="RodZ-like_C"/>
</dbReference>
<comment type="caution">
    <text evidence="4">The sequence shown here is derived from an EMBL/GenBank/DDBJ whole genome shotgun (WGS) entry which is preliminary data.</text>
</comment>
<organism evidence="4 5">
    <name type="scientific">Enterococcus florum</name>
    <dbReference type="NCBI Taxonomy" id="2480627"/>
    <lineage>
        <taxon>Bacteria</taxon>
        <taxon>Bacillati</taxon>
        <taxon>Bacillota</taxon>
        <taxon>Bacilli</taxon>
        <taxon>Lactobacillales</taxon>
        <taxon>Enterococcaceae</taxon>
        <taxon>Enterococcus</taxon>
    </lineage>
</organism>
<evidence type="ECO:0000313" key="5">
    <source>
        <dbReference type="Proteomes" id="UP000290567"/>
    </source>
</evidence>
<dbReference type="Gene3D" id="1.10.260.40">
    <property type="entry name" value="lambda repressor-like DNA-binding domains"/>
    <property type="match status" value="1"/>
</dbReference>
<evidence type="ECO:0000313" key="4">
    <source>
        <dbReference type="EMBL" id="GCF94193.1"/>
    </source>
</evidence>
<dbReference type="AlphaFoldDB" id="A0A4P5PLP9"/>
<dbReference type="SUPFAM" id="SSF47413">
    <property type="entry name" value="lambda repressor-like DNA-binding domains"/>
    <property type="match status" value="1"/>
</dbReference>
<evidence type="ECO:0000256" key="1">
    <source>
        <dbReference type="SAM" id="MobiDB-lite"/>
    </source>
</evidence>
<dbReference type="PANTHER" id="PTHR34475">
    <property type="match status" value="1"/>
</dbReference>
<evidence type="ECO:0000259" key="3">
    <source>
        <dbReference type="Pfam" id="PF13464"/>
    </source>
</evidence>
<sequence>MVSINTIGEMLQKARTQQHITLDVLQQKTKIPKRYLLAIEDNDFERLPSEYYVRTFIRQYAEVVKVDADHLLAIYDGKDKPPSAYEEPKAIGRSRTNKHVADPRKLKLQASLPTIILGLIALSIVIIVGYMTWLDHRSEDMITRPSSIQVEDSSSSAEPPAASEVPATSPEPPQMTATMENDSLTEANMRLDQVQKPARLTFTGKTGQAWIGVQINDVMVYQHVLQPEETQTTDIPADATHVLVVAGVADYVNVQVNDQPLDFQPNQSLNQKNIRLTLNYAA</sequence>
<keyword evidence="2" id="KW-0812">Transmembrane</keyword>
<keyword evidence="5" id="KW-1185">Reference proteome</keyword>
<dbReference type="GO" id="GO:0003677">
    <property type="term" value="F:DNA binding"/>
    <property type="evidence" value="ECO:0007669"/>
    <property type="project" value="InterPro"/>
</dbReference>
<reference evidence="5" key="1">
    <citation type="submission" date="2019-02" db="EMBL/GenBank/DDBJ databases">
        <title>Draft genome sequence of Enterococcus sp. Gos25-1.</title>
        <authorList>
            <person name="Tanaka N."/>
            <person name="Shiwa Y."/>
            <person name="Fujita N."/>
        </authorList>
    </citation>
    <scope>NUCLEOTIDE SEQUENCE [LARGE SCALE GENOMIC DNA]</scope>
    <source>
        <strain evidence="5">Gos25-1</strain>
    </source>
</reference>
<feature type="compositionally biased region" description="Low complexity" evidence="1">
    <location>
        <begin position="151"/>
        <end position="168"/>
    </location>
</feature>
<protein>
    <submittedName>
        <fullName evidence="4">Transcriptional regulator</fullName>
    </submittedName>
</protein>
<feature type="domain" description="Cytoskeleton protein RodZ-like C-terminal" evidence="3">
    <location>
        <begin position="206"/>
        <end position="272"/>
    </location>
</feature>
<dbReference type="InterPro" id="IPR010982">
    <property type="entry name" value="Lambda_DNA-bd_dom_sf"/>
</dbReference>